<organism evidence="2 3">
    <name type="scientific">Pseudomonas putida</name>
    <name type="common">Arthrobacter siderocapsulatus</name>
    <dbReference type="NCBI Taxonomy" id="303"/>
    <lineage>
        <taxon>Bacteria</taxon>
        <taxon>Pseudomonadati</taxon>
        <taxon>Pseudomonadota</taxon>
        <taxon>Gammaproteobacteria</taxon>
        <taxon>Pseudomonadales</taxon>
        <taxon>Pseudomonadaceae</taxon>
        <taxon>Pseudomonas</taxon>
    </lineage>
</organism>
<comment type="caution">
    <text evidence="2">The sequence shown here is derived from an EMBL/GenBank/DDBJ whole genome shotgun (WGS) entry which is preliminary data.</text>
</comment>
<dbReference type="Pfam" id="PF07746">
    <property type="entry name" value="LigA"/>
    <property type="match status" value="1"/>
</dbReference>
<evidence type="ECO:0000259" key="1">
    <source>
        <dbReference type="Pfam" id="PF07746"/>
    </source>
</evidence>
<dbReference type="AlphaFoldDB" id="A0A1Q9QZI1"/>
<dbReference type="EMBL" id="MKZO01000044">
    <property type="protein sequence ID" value="OLS60570.1"/>
    <property type="molecule type" value="Genomic_DNA"/>
</dbReference>
<dbReference type="SUPFAM" id="SSF48076">
    <property type="entry name" value="LigA subunit of an aromatic-ring-opening dioxygenase LigAB"/>
    <property type="match status" value="1"/>
</dbReference>
<sequence>MSRNVMERVLWQLCVERAAKERFRQDAEGFLGRFDLAEEERAMILAFDVAGLQAAGVNPMLTMGFWQELSVERDMAVYKQRLGCTDEQGAGFSAALKG</sequence>
<accession>A0A1Q9QZI1</accession>
<dbReference type="InterPro" id="IPR011986">
    <property type="entry name" value="Xdiol_dOase_LigA"/>
</dbReference>
<name>A0A1Q9QZI1_PSEPU</name>
<dbReference type="RefSeq" id="WP_075805260.1">
    <property type="nucleotide sequence ID" value="NZ_MKZO01000044.1"/>
</dbReference>
<dbReference type="CDD" id="cd07321">
    <property type="entry name" value="Extradiol_Dioxygenase_3A_like"/>
    <property type="match status" value="1"/>
</dbReference>
<dbReference type="Proteomes" id="UP000186736">
    <property type="component" value="Unassembled WGS sequence"/>
</dbReference>
<evidence type="ECO:0000313" key="3">
    <source>
        <dbReference type="Proteomes" id="UP000186736"/>
    </source>
</evidence>
<reference evidence="2 3" key="1">
    <citation type="submission" date="2016-10" db="EMBL/GenBank/DDBJ databases">
        <title>Genome Sequence of Pseudomonas putida GM4FR.</title>
        <authorList>
            <person name="Poehlein A."/>
            <person name="Wemheuer F."/>
            <person name="Hollensteiner J."/>
            <person name="Wemheuer B."/>
        </authorList>
    </citation>
    <scope>NUCLEOTIDE SEQUENCE [LARGE SCALE GENOMIC DNA]</scope>
    <source>
        <strain evidence="2 3">GM4FR</strain>
    </source>
</reference>
<proteinExistence type="predicted"/>
<dbReference type="InterPro" id="IPR036622">
    <property type="entry name" value="LigA_sf"/>
</dbReference>
<protein>
    <recommendedName>
        <fullName evidence="1">Extradiol ring-cleavage dioxygenase LigAB LigA subunit domain-containing protein</fullName>
    </recommendedName>
</protein>
<dbReference type="OrthoDB" id="3478734at2"/>
<feature type="domain" description="Extradiol ring-cleavage dioxygenase LigAB LigA subunit" evidence="1">
    <location>
        <begin position="6"/>
        <end position="63"/>
    </location>
</feature>
<evidence type="ECO:0000313" key="2">
    <source>
        <dbReference type="EMBL" id="OLS60570.1"/>
    </source>
</evidence>
<dbReference type="Gene3D" id="1.10.700.10">
    <property type="entry name" value="Dioxygenase LigAB, LigA subunit"/>
    <property type="match status" value="1"/>
</dbReference>
<gene>
    <name evidence="2" type="ORF">PSEMO_45420</name>
</gene>